<reference evidence="2" key="1">
    <citation type="journal article" date="2023" name="Mol. Phylogenet. Evol.">
        <title>Genome-scale phylogeny and comparative genomics of the fungal order Sordariales.</title>
        <authorList>
            <person name="Hensen N."/>
            <person name="Bonometti L."/>
            <person name="Westerberg I."/>
            <person name="Brannstrom I.O."/>
            <person name="Guillou S."/>
            <person name="Cros-Aarteil S."/>
            <person name="Calhoun S."/>
            <person name="Haridas S."/>
            <person name="Kuo A."/>
            <person name="Mondo S."/>
            <person name="Pangilinan J."/>
            <person name="Riley R."/>
            <person name="LaButti K."/>
            <person name="Andreopoulos B."/>
            <person name="Lipzen A."/>
            <person name="Chen C."/>
            <person name="Yan M."/>
            <person name="Daum C."/>
            <person name="Ng V."/>
            <person name="Clum A."/>
            <person name="Steindorff A."/>
            <person name="Ohm R.A."/>
            <person name="Martin F."/>
            <person name="Silar P."/>
            <person name="Natvig D.O."/>
            <person name="Lalanne C."/>
            <person name="Gautier V."/>
            <person name="Ament-Velasquez S.L."/>
            <person name="Kruys A."/>
            <person name="Hutchinson M.I."/>
            <person name="Powell A.J."/>
            <person name="Barry K."/>
            <person name="Miller A.N."/>
            <person name="Grigoriev I.V."/>
            <person name="Debuchy R."/>
            <person name="Gladieux P."/>
            <person name="Hiltunen Thoren M."/>
            <person name="Johannesson H."/>
        </authorList>
    </citation>
    <scope>NUCLEOTIDE SEQUENCE</scope>
    <source>
        <strain evidence="2">CBS 731.68</strain>
    </source>
</reference>
<name>A0AAN6TP18_9PEZI</name>
<dbReference type="AlphaFoldDB" id="A0AAN6TP18"/>
<accession>A0AAN6TP18</accession>
<organism evidence="2 3">
    <name type="scientific">Parathielavia appendiculata</name>
    <dbReference type="NCBI Taxonomy" id="2587402"/>
    <lineage>
        <taxon>Eukaryota</taxon>
        <taxon>Fungi</taxon>
        <taxon>Dikarya</taxon>
        <taxon>Ascomycota</taxon>
        <taxon>Pezizomycotina</taxon>
        <taxon>Sordariomycetes</taxon>
        <taxon>Sordariomycetidae</taxon>
        <taxon>Sordariales</taxon>
        <taxon>Chaetomiaceae</taxon>
        <taxon>Parathielavia</taxon>
    </lineage>
</organism>
<feature type="region of interest" description="Disordered" evidence="1">
    <location>
        <begin position="119"/>
        <end position="142"/>
    </location>
</feature>
<keyword evidence="3" id="KW-1185">Reference proteome</keyword>
<sequence length="142" mass="16010">MSQDSLQSSSLQSSSLFESVLSDPRDPPSSDTGTTLPSEPPQRPQTWDDVPQTYKVGDGAVQLMPRVRREGDNPKAIRWLCKVCSCAKRPPRVPYTLLASNPENMYKHLAVQHNILSEDPRQANRFEKKKKPISRKRSSIHA</sequence>
<dbReference type="EMBL" id="MU853289">
    <property type="protein sequence ID" value="KAK4118049.1"/>
    <property type="molecule type" value="Genomic_DNA"/>
</dbReference>
<reference evidence="2" key="2">
    <citation type="submission" date="2023-05" db="EMBL/GenBank/DDBJ databases">
        <authorList>
            <consortium name="Lawrence Berkeley National Laboratory"/>
            <person name="Steindorff A."/>
            <person name="Hensen N."/>
            <person name="Bonometti L."/>
            <person name="Westerberg I."/>
            <person name="Brannstrom I.O."/>
            <person name="Guillou S."/>
            <person name="Cros-Aarteil S."/>
            <person name="Calhoun S."/>
            <person name="Haridas S."/>
            <person name="Kuo A."/>
            <person name="Mondo S."/>
            <person name="Pangilinan J."/>
            <person name="Riley R."/>
            <person name="Labutti K."/>
            <person name="Andreopoulos B."/>
            <person name="Lipzen A."/>
            <person name="Chen C."/>
            <person name="Yanf M."/>
            <person name="Daum C."/>
            <person name="Ng V."/>
            <person name="Clum A."/>
            <person name="Ohm R."/>
            <person name="Martin F."/>
            <person name="Silar P."/>
            <person name="Natvig D."/>
            <person name="Lalanne C."/>
            <person name="Gautier V."/>
            <person name="Ament-Velasquez S.L."/>
            <person name="Kruys A."/>
            <person name="Hutchinson M.I."/>
            <person name="Powell A.J."/>
            <person name="Barry K."/>
            <person name="Miller A.N."/>
            <person name="Grigoriev I.V."/>
            <person name="Debuchy R."/>
            <person name="Gladieux P."/>
            <person name="Thoren M.H."/>
            <person name="Johannesson H."/>
        </authorList>
    </citation>
    <scope>NUCLEOTIDE SEQUENCE</scope>
    <source>
        <strain evidence="2">CBS 731.68</strain>
    </source>
</reference>
<gene>
    <name evidence="2" type="ORF">N657DRAFT_638320</name>
</gene>
<dbReference type="GeneID" id="87828351"/>
<protein>
    <submittedName>
        <fullName evidence="2">Uncharacterized protein</fullName>
    </submittedName>
</protein>
<dbReference type="Proteomes" id="UP001302602">
    <property type="component" value="Unassembled WGS sequence"/>
</dbReference>
<feature type="compositionally biased region" description="Low complexity" evidence="1">
    <location>
        <begin position="1"/>
        <end position="22"/>
    </location>
</feature>
<comment type="caution">
    <text evidence="2">The sequence shown here is derived from an EMBL/GenBank/DDBJ whole genome shotgun (WGS) entry which is preliminary data.</text>
</comment>
<feature type="region of interest" description="Disordered" evidence="1">
    <location>
        <begin position="1"/>
        <end position="52"/>
    </location>
</feature>
<dbReference type="RefSeq" id="XP_062641822.1">
    <property type="nucleotide sequence ID" value="XM_062791582.1"/>
</dbReference>
<evidence type="ECO:0000313" key="2">
    <source>
        <dbReference type="EMBL" id="KAK4118049.1"/>
    </source>
</evidence>
<feature type="compositionally biased region" description="Basic residues" evidence="1">
    <location>
        <begin position="127"/>
        <end position="142"/>
    </location>
</feature>
<proteinExistence type="predicted"/>
<evidence type="ECO:0000256" key="1">
    <source>
        <dbReference type="SAM" id="MobiDB-lite"/>
    </source>
</evidence>
<evidence type="ECO:0000313" key="3">
    <source>
        <dbReference type="Proteomes" id="UP001302602"/>
    </source>
</evidence>